<reference evidence="2" key="2">
    <citation type="journal article" date="2022" name="Hortic Res">
        <title>The genome of Dioscorea zingiberensis sheds light on the biosynthesis, origin and evolution of the medicinally important diosgenin saponins.</title>
        <authorList>
            <person name="Li Y."/>
            <person name="Tan C."/>
            <person name="Li Z."/>
            <person name="Guo J."/>
            <person name="Li S."/>
            <person name="Chen X."/>
            <person name="Wang C."/>
            <person name="Dai X."/>
            <person name="Yang H."/>
            <person name="Song W."/>
            <person name="Hou L."/>
            <person name="Xu J."/>
            <person name="Tong Z."/>
            <person name="Xu A."/>
            <person name="Yuan X."/>
            <person name="Wang W."/>
            <person name="Yang Q."/>
            <person name="Chen L."/>
            <person name="Sun Z."/>
            <person name="Wang K."/>
            <person name="Pan B."/>
            <person name="Chen J."/>
            <person name="Bao Y."/>
            <person name="Liu F."/>
            <person name="Qi X."/>
            <person name="Gang D.R."/>
            <person name="Wen J."/>
            <person name="Li J."/>
        </authorList>
    </citation>
    <scope>NUCLEOTIDE SEQUENCE</scope>
    <source>
        <strain evidence="2">Dzin_1.0</strain>
    </source>
</reference>
<dbReference type="Proteomes" id="UP001085076">
    <property type="component" value="Miscellaneous, Linkage group lg05"/>
</dbReference>
<comment type="caution">
    <text evidence="2">The sequence shown here is derived from an EMBL/GenBank/DDBJ whole genome shotgun (WGS) entry which is preliminary data.</text>
</comment>
<dbReference type="Gene3D" id="1.10.510.10">
    <property type="entry name" value="Transferase(Phosphotransferase) domain 1"/>
    <property type="match status" value="1"/>
</dbReference>
<accession>A0A9D5CF37</accession>
<dbReference type="PANTHER" id="PTHR35118">
    <property type="entry name" value="KINASE FAMILY PROTEIN"/>
    <property type="match status" value="1"/>
</dbReference>
<protein>
    <submittedName>
        <fullName evidence="2">Uncharacterized protein</fullName>
    </submittedName>
</protein>
<proteinExistence type="predicted"/>
<dbReference type="AlphaFoldDB" id="A0A9D5CF37"/>
<sequence>MRFGFSHSDSESVRGGKSSFGRSRNGISPDRSSCVSNASKSIPCSRSAFDGLREYSKTVVDIETFSSYIEDWILQKLPSNSSDKKLLFKPPFMVDELQKLDYALDGVFFQQLFRMPFSHHAYDNSREEKFLALVCFLQTIIDSLWQTFWHKTGEPPLFVSCPRYPGSRFYTIEQAVSNGRIGGLCGAAVVTKVDPDSQVRWDHVLELALFKSDITDGKRKAFSMISICEALFYGFHILLSRNLSKLNAPRNNFIYMLVLDSKFGGVIKFGGDLSLLDVNSCNPHHSVVEWIKNHAEVFVSPIDRVWNKLGNANWGDVGTLQLLLATYNSIIQWKGPPRKSIASLATDHSLHIQKRRLECYGLTSQVENGHDGQWETMELDHSDQTPNRLSMYPKLKEGEVILLEDSQSQVTFQIKDIIIVGDCLSYSAFYLDQPCKLFTLYVGVHPSRLEPSWEAMSLWYLVQRQTKVLSIMKQKGVLGKNLPELIVSGRVLHPGHCTKQNPADRCNHPLCGTPVLVTSPVGEPVSYIIARYGSFCTEEALRFCRDILMSLRSAALANIQHGDICPENIVRVISSKGRIESLYVPVSWGRAVLEDRDSPAMNLQFSSVYALQHRKLCPSSDTESLIYLLYFVSGGEMQQQDSIESALRWRERCWAKRMIQHRLGEVSTLLKAFADYVDSLCGTPYPVDYDIWLRRLNRVVAGSDKGKSIERSEASLRFGDAAEMSGTSGGCSSYTC</sequence>
<evidence type="ECO:0000256" key="1">
    <source>
        <dbReference type="SAM" id="MobiDB-lite"/>
    </source>
</evidence>
<name>A0A9D5CF37_9LILI</name>
<dbReference type="PANTHER" id="PTHR35118:SF2">
    <property type="entry name" value="PROTEIN KINASE DOMAIN-CONTAINING PROTEIN"/>
    <property type="match status" value="1"/>
</dbReference>
<gene>
    <name evidence="2" type="ORF">J5N97_020002</name>
</gene>
<reference evidence="2" key="1">
    <citation type="submission" date="2021-03" db="EMBL/GenBank/DDBJ databases">
        <authorList>
            <person name="Li Z."/>
            <person name="Yang C."/>
        </authorList>
    </citation>
    <scope>NUCLEOTIDE SEQUENCE</scope>
    <source>
        <strain evidence="2">Dzin_1.0</strain>
        <tissue evidence="2">Leaf</tissue>
    </source>
</reference>
<keyword evidence="3" id="KW-1185">Reference proteome</keyword>
<feature type="region of interest" description="Disordered" evidence="1">
    <location>
        <begin position="1"/>
        <end position="40"/>
    </location>
</feature>
<evidence type="ECO:0000313" key="2">
    <source>
        <dbReference type="EMBL" id="KAJ0972043.1"/>
    </source>
</evidence>
<dbReference type="EMBL" id="JAGGNH010000005">
    <property type="protein sequence ID" value="KAJ0972043.1"/>
    <property type="molecule type" value="Genomic_DNA"/>
</dbReference>
<dbReference type="OrthoDB" id="1890226at2759"/>
<evidence type="ECO:0000313" key="3">
    <source>
        <dbReference type="Proteomes" id="UP001085076"/>
    </source>
</evidence>
<dbReference type="SUPFAM" id="SSF56112">
    <property type="entry name" value="Protein kinase-like (PK-like)"/>
    <property type="match status" value="1"/>
</dbReference>
<organism evidence="2 3">
    <name type="scientific">Dioscorea zingiberensis</name>
    <dbReference type="NCBI Taxonomy" id="325984"/>
    <lineage>
        <taxon>Eukaryota</taxon>
        <taxon>Viridiplantae</taxon>
        <taxon>Streptophyta</taxon>
        <taxon>Embryophyta</taxon>
        <taxon>Tracheophyta</taxon>
        <taxon>Spermatophyta</taxon>
        <taxon>Magnoliopsida</taxon>
        <taxon>Liliopsida</taxon>
        <taxon>Dioscoreales</taxon>
        <taxon>Dioscoreaceae</taxon>
        <taxon>Dioscorea</taxon>
    </lineage>
</organism>
<feature type="compositionally biased region" description="Polar residues" evidence="1">
    <location>
        <begin position="20"/>
        <end position="40"/>
    </location>
</feature>
<dbReference type="InterPro" id="IPR011009">
    <property type="entry name" value="Kinase-like_dom_sf"/>
</dbReference>